<dbReference type="InterPro" id="IPR045857">
    <property type="entry name" value="O16G_dom_2"/>
</dbReference>
<keyword evidence="3" id="KW-0326">Glycosidase</keyword>
<name>A0ABS1T564_9CLOT</name>
<sequence>MNKHAVYHVVDVPYAYAKDKDTLTVRIRTARNDVKVCKVYYKCRYDWTNPFEVQEMKLMSQSELFDYYEADIKVEKNRYRYFFELLDNEGNNIYFDDRGFRGEVEKPEATGFQFAYIGEADVYEEVKWLQEAVVYQVFPDRFYNGDKANDPENTEKWGGEITQKSMFGGDLQGIIEKLDYLKELGITLLYLTPVFKSTSNHKYNTADYFDIDTQFGTIETAKELVVGCHERGIKIVFDAVFNHSGSDFFAFEDLLKNQENSKYKDWYFPYEYPVSLEKINYYTFANGAAYMPKLNTANEEVKEYLLKVGEYWVKEIGIDGWRLDVCDEVDHQFWKAFRKRVKAVNKEAVIIGEIMHEASSFLRGDELDTIMNYPFKGAMVDFFAVRKINEVQFDNILTMNRTIYMDSVIKQMWNLFDSHDTKRFLTECDGDVEKMKLAIAFQFSYMGVPYIYYGDEVGMAGGDDPQCRGCMVWDKEKQNTELLELYKKLIAVRHENKALVHGEYKEIYLRNNVVIFERSLEDETIIVAINNNDEAVKAVVEVSAETIDLVSGKAVSIENELQLDKMEFKILKVIR</sequence>
<evidence type="ECO:0000256" key="1">
    <source>
        <dbReference type="ARBA" id="ARBA00008061"/>
    </source>
</evidence>
<keyword evidence="2" id="KW-0378">Hydrolase</keyword>
<dbReference type="PANTHER" id="PTHR10357">
    <property type="entry name" value="ALPHA-AMYLASE FAMILY MEMBER"/>
    <property type="match status" value="1"/>
</dbReference>
<evidence type="ECO:0000256" key="2">
    <source>
        <dbReference type="ARBA" id="ARBA00022801"/>
    </source>
</evidence>
<dbReference type="Pfam" id="PF00128">
    <property type="entry name" value="Alpha-amylase"/>
    <property type="match status" value="1"/>
</dbReference>
<comment type="similarity">
    <text evidence="1">Belongs to the glycosyl hydrolase 13 family.</text>
</comment>
<dbReference type="Gene3D" id="2.60.40.1180">
    <property type="entry name" value="Golgi alpha-mannosidase II"/>
    <property type="match status" value="1"/>
</dbReference>
<dbReference type="InterPro" id="IPR006047">
    <property type="entry name" value="GH13_cat_dom"/>
</dbReference>
<dbReference type="InterPro" id="IPR014756">
    <property type="entry name" value="Ig_E-set"/>
</dbReference>
<dbReference type="InterPro" id="IPR004185">
    <property type="entry name" value="Glyco_hydro_13_lg-like_dom"/>
</dbReference>
<dbReference type="Gene3D" id="3.20.20.80">
    <property type="entry name" value="Glycosidases"/>
    <property type="match status" value="1"/>
</dbReference>
<feature type="domain" description="Glycosyl hydrolase family 13 catalytic" evidence="4">
    <location>
        <begin position="136"/>
        <end position="493"/>
    </location>
</feature>
<dbReference type="SUPFAM" id="SSF51445">
    <property type="entry name" value="(Trans)glycosidases"/>
    <property type="match status" value="1"/>
</dbReference>
<accession>A0ABS1T564</accession>
<dbReference type="Gene3D" id="3.90.400.10">
    <property type="entry name" value="Oligo-1,6-glucosidase, Domain 2"/>
    <property type="match status" value="1"/>
</dbReference>
<gene>
    <name evidence="5" type="ORF">JK636_01660</name>
</gene>
<dbReference type="InterPro" id="IPR017853">
    <property type="entry name" value="GH"/>
</dbReference>
<evidence type="ECO:0000259" key="4">
    <source>
        <dbReference type="SMART" id="SM00642"/>
    </source>
</evidence>
<evidence type="ECO:0000256" key="3">
    <source>
        <dbReference type="ARBA" id="ARBA00023295"/>
    </source>
</evidence>
<dbReference type="SUPFAM" id="SSF81296">
    <property type="entry name" value="E set domains"/>
    <property type="match status" value="1"/>
</dbReference>
<dbReference type="RefSeq" id="WP_202747093.1">
    <property type="nucleotide sequence ID" value="NZ_JAESWC010000001.1"/>
</dbReference>
<dbReference type="InterPro" id="IPR013780">
    <property type="entry name" value="Glyco_hydro_b"/>
</dbReference>
<dbReference type="Pfam" id="PF02903">
    <property type="entry name" value="Alpha-amylase_N"/>
    <property type="match status" value="1"/>
</dbReference>
<protein>
    <submittedName>
        <fullName evidence="5">Alpha-glycosidase</fullName>
    </submittedName>
</protein>
<dbReference type="SMART" id="SM00642">
    <property type="entry name" value="Aamy"/>
    <property type="match status" value="1"/>
</dbReference>
<comment type="caution">
    <text evidence="5">The sequence shown here is derived from an EMBL/GenBank/DDBJ whole genome shotgun (WGS) entry which is preliminary data.</text>
</comment>
<proteinExistence type="inferred from homology"/>
<evidence type="ECO:0000313" key="6">
    <source>
        <dbReference type="Proteomes" id="UP000632377"/>
    </source>
</evidence>
<dbReference type="Gene3D" id="2.60.40.10">
    <property type="entry name" value="Immunoglobulins"/>
    <property type="match status" value="1"/>
</dbReference>
<dbReference type="SUPFAM" id="SSF51011">
    <property type="entry name" value="Glycosyl hydrolase domain"/>
    <property type="match status" value="1"/>
</dbReference>
<dbReference type="Proteomes" id="UP000632377">
    <property type="component" value="Unassembled WGS sequence"/>
</dbReference>
<dbReference type="PANTHER" id="PTHR10357:SF210">
    <property type="entry name" value="MALTODEXTRIN GLUCOSIDASE"/>
    <property type="match status" value="1"/>
</dbReference>
<organism evidence="5 6">
    <name type="scientific">Clostridium rhizosphaerae</name>
    <dbReference type="NCBI Taxonomy" id="2803861"/>
    <lineage>
        <taxon>Bacteria</taxon>
        <taxon>Bacillati</taxon>
        <taxon>Bacillota</taxon>
        <taxon>Clostridia</taxon>
        <taxon>Eubacteriales</taxon>
        <taxon>Clostridiaceae</taxon>
        <taxon>Clostridium</taxon>
    </lineage>
</organism>
<keyword evidence="6" id="KW-1185">Reference proteome</keyword>
<dbReference type="InterPro" id="IPR013783">
    <property type="entry name" value="Ig-like_fold"/>
</dbReference>
<reference evidence="5 6" key="1">
    <citation type="submission" date="2021-01" db="EMBL/GenBank/DDBJ databases">
        <title>Genome public.</title>
        <authorList>
            <person name="Liu C."/>
            <person name="Sun Q."/>
        </authorList>
    </citation>
    <scope>NUCLEOTIDE SEQUENCE [LARGE SCALE GENOMIC DNA]</scope>
    <source>
        <strain evidence="5 6">YIM B02515</strain>
    </source>
</reference>
<dbReference type="EMBL" id="JAESWC010000001">
    <property type="protein sequence ID" value="MBL4934460.1"/>
    <property type="molecule type" value="Genomic_DNA"/>
</dbReference>
<dbReference type="CDD" id="cd11338">
    <property type="entry name" value="AmyAc_CMD"/>
    <property type="match status" value="1"/>
</dbReference>
<evidence type="ECO:0000313" key="5">
    <source>
        <dbReference type="EMBL" id="MBL4934460.1"/>
    </source>
</evidence>
<dbReference type="CDD" id="cd02857">
    <property type="entry name" value="E_set_CDase_PDE_N"/>
    <property type="match status" value="1"/>
</dbReference>